<feature type="signal peptide" evidence="1">
    <location>
        <begin position="1"/>
        <end position="23"/>
    </location>
</feature>
<comment type="caution">
    <text evidence="2">The sequence shown here is derived from an EMBL/GenBank/DDBJ whole genome shotgun (WGS) entry which is preliminary data.</text>
</comment>
<evidence type="ECO:0000256" key="1">
    <source>
        <dbReference type="SAM" id="SignalP"/>
    </source>
</evidence>
<keyword evidence="1" id="KW-0732">Signal</keyword>
<evidence type="ECO:0000313" key="2">
    <source>
        <dbReference type="EMBL" id="GGZ57867.1"/>
    </source>
</evidence>
<evidence type="ECO:0008006" key="4">
    <source>
        <dbReference type="Google" id="ProtNLM"/>
    </source>
</evidence>
<dbReference type="GeneID" id="94369589"/>
<dbReference type="RefSeq" id="WP_027884475.1">
    <property type="nucleotide sequence ID" value="NZ_BMWY01000005.1"/>
</dbReference>
<proteinExistence type="predicted"/>
<keyword evidence="3" id="KW-1185">Reference proteome</keyword>
<evidence type="ECO:0000313" key="3">
    <source>
        <dbReference type="Proteomes" id="UP000615593"/>
    </source>
</evidence>
<sequence length="283" mass="34365">MTKSLNPLLTFLFLFILTHQLTAQEEFYFDEASNQINKAEFEKKCNSNYIYKCISYPTDTLVVNKVFFKYQFGKLNVEEFQQIRKLLIKDGEYKIGENDIIIIKKIDSLWNYNREVKLHKIHEKKYKEYKAINDSLGYEKHHFHEHDFNKEIFEKNLNSWIKQNQKCIDKFERKFNTKVIFLHEDNINFENVYDDFSWVKDRGVIKRLFFKSNNVHDLLIIKPDGEYFLSGSHFIDRYLKKLLSHKDWSKFKEDFQKSLDPKNPDGKGIFKRDKSYYHKKHCF</sequence>
<gene>
    <name evidence="2" type="ORF">GCM10008088_19240</name>
</gene>
<accession>A0ABQ3BXL7</accession>
<name>A0ABQ3BXL7_9FLAO</name>
<organism evidence="2 3">
    <name type="scientific">Mesonia mobilis</name>
    <dbReference type="NCBI Taxonomy" id="369791"/>
    <lineage>
        <taxon>Bacteria</taxon>
        <taxon>Pseudomonadati</taxon>
        <taxon>Bacteroidota</taxon>
        <taxon>Flavobacteriia</taxon>
        <taxon>Flavobacteriales</taxon>
        <taxon>Flavobacteriaceae</taxon>
        <taxon>Mesonia</taxon>
    </lineage>
</organism>
<dbReference type="EMBL" id="BMWY01000005">
    <property type="protein sequence ID" value="GGZ57867.1"/>
    <property type="molecule type" value="Genomic_DNA"/>
</dbReference>
<dbReference type="Proteomes" id="UP000615593">
    <property type="component" value="Unassembled WGS sequence"/>
</dbReference>
<protein>
    <recommendedName>
        <fullName evidence="4">YARHG domain-containing protein</fullName>
    </recommendedName>
</protein>
<feature type="chain" id="PRO_5046697523" description="YARHG domain-containing protein" evidence="1">
    <location>
        <begin position="24"/>
        <end position="283"/>
    </location>
</feature>
<reference evidence="3" key="1">
    <citation type="journal article" date="2019" name="Int. J. Syst. Evol. Microbiol.">
        <title>The Global Catalogue of Microorganisms (GCM) 10K type strain sequencing project: providing services to taxonomists for standard genome sequencing and annotation.</title>
        <authorList>
            <consortium name="The Broad Institute Genomics Platform"/>
            <consortium name="The Broad Institute Genome Sequencing Center for Infectious Disease"/>
            <person name="Wu L."/>
            <person name="Ma J."/>
        </authorList>
    </citation>
    <scope>NUCLEOTIDE SEQUENCE [LARGE SCALE GENOMIC DNA]</scope>
    <source>
        <strain evidence="3">KCTC 12708</strain>
    </source>
</reference>